<feature type="compositionally biased region" description="Low complexity" evidence="1">
    <location>
        <begin position="53"/>
        <end position="71"/>
    </location>
</feature>
<dbReference type="AlphaFoldDB" id="A0A1V9Z1B7"/>
<keyword evidence="3" id="KW-1185">Reference proteome</keyword>
<dbReference type="EMBL" id="JNBR01000504">
    <property type="protein sequence ID" value="OQR91751.1"/>
    <property type="molecule type" value="Genomic_DNA"/>
</dbReference>
<proteinExistence type="predicted"/>
<protein>
    <recommendedName>
        <fullName evidence="4">M96 mating-specific protein family</fullName>
    </recommendedName>
</protein>
<feature type="region of interest" description="Disordered" evidence="1">
    <location>
        <begin position="51"/>
        <end position="82"/>
    </location>
</feature>
<evidence type="ECO:0000313" key="2">
    <source>
        <dbReference type="EMBL" id="OQR91751.1"/>
    </source>
</evidence>
<dbReference type="OrthoDB" id="75297at2759"/>
<organism evidence="2 3">
    <name type="scientific">Achlya hypogyna</name>
    <name type="common">Oomycete</name>
    <name type="synonym">Protoachlya hypogyna</name>
    <dbReference type="NCBI Taxonomy" id="1202772"/>
    <lineage>
        <taxon>Eukaryota</taxon>
        <taxon>Sar</taxon>
        <taxon>Stramenopiles</taxon>
        <taxon>Oomycota</taxon>
        <taxon>Saprolegniomycetes</taxon>
        <taxon>Saprolegniales</taxon>
        <taxon>Achlyaceae</taxon>
        <taxon>Achlya</taxon>
    </lineage>
</organism>
<reference evidence="2 3" key="1">
    <citation type="journal article" date="2014" name="Genome Biol. Evol.">
        <title>The secreted proteins of Achlya hypogyna and Thraustotheca clavata identify the ancestral oomycete secretome and reveal gene acquisitions by horizontal gene transfer.</title>
        <authorList>
            <person name="Misner I."/>
            <person name="Blouin N."/>
            <person name="Leonard G."/>
            <person name="Richards T.A."/>
            <person name="Lane C.E."/>
        </authorList>
    </citation>
    <scope>NUCLEOTIDE SEQUENCE [LARGE SCALE GENOMIC DNA]</scope>
    <source>
        <strain evidence="2 3">ATCC 48635</strain>
    </source>
</reference>
<evidence type="ECO:0008006" key="4">
    <source>
        <dbReference type="Google" id="ProtNLM"/>
    </source>
</evidence>
<dbReference type="Proteomes" id="UP000243579">
    <property type="component" value="Unassembled WGS sequence"/>
</dbReference>
<sequence>MNPSLPPASGGAALQELEFLIATDAELEGQLVAMCDLLDTFASNSGPCDAGFSPTARSSPTSSASETSATSSRKRKADEPIEVRHKTTFQYRQRQEILQLRADVQALQARLRELQQAPQELVGGWATIAQQEMLAKLQALQENNHLRDQVASHMTFIESMSTFLRRKKPALEGTERSPVADWTSYKLAAQQSLRVAAIHAIADRQYGRQQTAFINAGIFDVPAADVFRTNLSIPADKSLLAELVMHRKYPAPFRVVANAFWCVVNGDAAPTIPDHAVRTIEKIDADTIYQTYRAQATDGTPVHLNLIYKQYDEPMRRIYVWRSVVEDALMPNMLSGALGIQWGWVVVQQSPTDPAACDFSFLRYINNGRGDQILEVIPRLDVFKFCREDLGDETIWKDRCANTMEVLMEQGKRWEYAFRLAIDNVVALYQSQTRRLPE</sequence>
<gene>
    <name evidence="2" type="ORF">ACHHYP_04403</name>
</gene>
<accession>A0A1V9Z1B7</accession>
<evidence type="ECO:0000313" key="3">
    <source>
        <dbReference type="Proteomes" id="UP000243579"/>
    </source>
</evidence>
<name>A0A1V9Z1B7_ACHHY</name>
<comment type="caution">
    <text evidence="2">The sequence shown here is derived from an EMBL/GenBank/DDBJ whole genome shotgun (WGS) entry which is preliminary data.</text>
</comment>
<evidence type="ECO:0000256" key="1">
    <source>
        <dbReference type="SAM" id="MobiDB-lite"/>
    </source>
</evidence>